<dbReference type="EMBL" id="MK500536">
    <property type="protein sequence ID" value="QBK91423.1"/>
    <property type="molecule type" value="Genomic_DNA"/>
</dbReference>
<proteinExistence type="predicted"/>
<reference evidence="2" key="1">
    <citation type="journal article" date="2019" name="MBio">
        <title>Virus Genomes from Deep Sea Sediments Expand the Ocean Megavirome and Support Independent Origins of Viral Gigantism.</title>
        <authorList>
            <person name="Backstrom D."/>
            <person name="Yutin N."/>
            <person name="Jorgensen S.L."/>
            <person name="Dharamshi J."/>
            <person name="Homa F."/>
            <person name="Zaremba-Niedwiedzka K."/>
            <person name="Spang A."/>
            <person name="Wolf Y.I."/>
            <person name="Koonin E.V."/>
            <person name="Ettema T.J."/>
        </authorList>
    </citation>
    <scope>NUCLEOTIDE SEQUENCE</scope>
</reference>
<organism evidence="2">
    <name type="scientific">Pithovirus LCPAC302</name>
    <dbReference type="NCBI Taxonomy" id="2506593"/>
    <lineage>
        <taxon>Viruses</taxon>
        <taxon>Pithoviruses</taxon>
    </lineage>
</organism>
<dbReference type="SUPFAM" id="SSF50985">
    <property type="entry name" value="RCC1/BLIP-II"/>
    <property type="match status" value="1"/>
</dbReference>
<dbReference type="InterPro" id="IPR009091">
    <property type="entry name" value="RCC1/BLIP-II"/>
</dbReference>
<dbReference type="PANTHER" id="PTHR22870">
    <property type="entry name" value="REGULATOR OF CHROMOSOME CONDENSATION"/>
    <property type="match status" value="1"/>
</dbReference>
<evidence type="ECO:0000313" key="2">
    <source>
        <dbReference type="EMBL" id="QBK91423.1"/>
    </source>
</evidence>
<protein>
    <submittedName>
        <fullName evidence="2">Regulator of chromosome condensation protein</fullName>
    </submittedName>
</protein>
<dbReference type="InterPro" id="IPR051210">
    <property type="entry name" value="Ub_ligase/GEF_domain"/>
</dbReference>
<dbReference type="PANTHER" id="PTHR22870:SF408">
    <property type="entry name" value="OS09G0560450 PROTEIN"/>
    <property type="match status" value="1"/>
</dbReference>
<dbReference type="Pfam" id="PF00415">
    <property type="entry name" value="RCC1"/>
    <property type="match status" value="2"/>
</dbReference>
<evidence type="ECO:0000256" key="1">
    <source>
        <dbReference type="ARBA" id="ARBA00022737"/>
    </source>
</evidence>
<keyword evidence="1" id="KW-0677">Repeat</keyword>
<dbReference type="Gene3D" id="2.130.10.30">
    <property type="entry name" value="Regulator of chromosome condensation 1/beta-lactamase-inhibitor protein II"/>
    <property type="match status" value="1"/>
</dbReference>
<dbReference type="InterPro" id="IPR000408">
    <property type="entry name" value="Reg_chr_condens"/>
</dbReference>
<name>A0A481Z6B7_9VIRU</name>
<gene>
    <name evidence="2" type="ORF">LCPAC302_00430</name>
</gene>
<dbReference type="PROSITE" id="PS50012">
    <property type="entry name" value="RCC1_3"/>
    <property type="match status" value="2"/>
</dbReference>
<sequence length="214" mass="24801">MENITKDPLWEIADKLSNQELMALCLTNTRYYNKVCNNKQFWYWRIYKRFGDIEIPDSLRQDCLNNPKCIWDILTMNTLYMFGDNRSGQLGTGDTQGKLVPTNVMNNIKYVSCGNLYTGLITTDNKLFMFGWNESGQLGTGDTSKRLVPTNVLNNIKYVSCGTDHTGVITTDNKLFMFGNNDRSNSKLNILDLMFPLPNNNYYLTYRFHNLKYI</sequence>
<accession>A0A481Z6B7</accession>